<accession>A0ACC1TNW7</accession>
<dbReference type="EMBL" id="MU795443">
    <property type="protein sequence ID" value="KAJ3806318.1"/>
    <property type="molecule type" value="Genomic_DNA"/>
</dbReference>
<evidence type="ECO:0000313" key="1">
    <source>
        <dbReference type="EMBL" id="KAJ3806318.1"/>
    </source>
</evidence>
<protein>
    <submittedName>
        <fullName evidence="1">Uncharacterized protein</fullName>
    </submittedName>
</protein>
<comment type="caution">
    <text evidence="1">The sequence shown here is derived from an EMBL/GenBank/DDBJ whole genome shotgun (WGS) entry which is preliminary data.</text>
</comment>
<gene>
    <name evidence="1" type="ORF">F5876DRAFT_80826</name>
</gene>
<organism evidence="1 2">
    <name type="scientific">Lentinula aff. lateritia</name>
    <dbReference type="NCBI Taxonomy" id="2804960"/>
    <lineage>
        <taxon>Eukaryota</taxon>
        <taxon>Fungi</taxon>
        <taxon>Dikarya</taxon>
        <taxon>Basidiomycota</taxon>
        <taxon>Agaricomycotina</taxon>
        <taxon>Agaricomycetes</taxon>
        <taxon>Agaricomycetidae</taxon>
        <taxon>Agaricales</taxon>
        <taxon>Marasmiineae</taxon>
        <taxon>Omphalotaceae</taxon>
        <taxon>Lentinula</taxon>
    </lineage>
</organism>
<sequence length="236" mass="26211">MRFARSLRSAVTVLSFACAAFAAPLMEYRVPPSEKLETGIIIDNGTTNAQDNTNSSISQRGIFHICSVTFDQASHVTEVATVDSKANDLAQQWVVRLLNEADKRMGLTFDCTIKFTNKYRGQLFAGNYRYSIQFHVEDDGKKPLCGSTQGGWGCSGSIRWDKSARFTHPYSEIQISRTDGEKIFDNSVSVSFYRIMTSSQKRAFAGLLYLLGLGKIGTSSTWIGAMDWSKSKPHTT</sequence>
<reference evidence="1" key="1">
    <citation type="submission" date="2022-09" db="EMBL/GenBank/DDBJ databases">
        <title>A Global Phylogenomic Analysis of the Shiitake Genus Lentinula.</title>
        <authorList>
            <consortium name="DOE Joint Genome Institute"/>
            <person name="Sierra-Patev S."/>
            <person name="Min B."/>
            <person name="Naranjo-Ortiz M."/>
            <person name="Looney B."/>
            <person name="Konkel Z."/>
            <person name="Slot J.C."/>
            <person name="Sakamoto Y."/>
            <person name="Steenwyk J.L."/>
            <person name="Rokas A."/>
            <person name="Carro J."/>
            <person name="Camarero S."/>
            <person name="Ferreira P."/>
            <person name="Molpeceres G."/>
            <person name="Ruiz-Duenas F.J."/>
            <person name="Serrano A."/>
            <person name="Henrissat B."/>
            <person name="Drula E."/>
            <person name="Hughes K.W."/>
            <person name="Mata J.L."/>
            <person name="Ishikawa N.K."/>
            <person name="Vargas-Isla R."/>
            <person name="Ushijima S."/>
            <person name="Smith C.A."/>
            <person name="Ahrendt S."/>
            <person name="Andreopoulos W."/>
            <person name="He G."/>
            <person name="Labutti K."/>
            <person name="Lipzen A."/>
            <person name="Ng V."/>
            <person name="Riley R."/>
            <person name="Sandor L."/>
            <person name="Barry K."/>
            <person name="Martinez A.T."/>
            <person name="Xiao Y."/>
            <person name="Gibbons J.G."/>
            <person name="Terashima K."/>
            <person name="Grigoriev I.V."/>
            <person name="Hibbett D.S."/>
        </authorList>
    </citation>
    <scope>NUCLEOTIDE SEQUENCE</scope>
    <source>
        <strain evidence="1">TMI1499</strain>
    </source>
</reference>
<dbReference type="Proteomes" id="UP001163835">
    <property type="component" value="Unassembled WGS sequence"/>
</dbReference>
<proteinExistence type="predicted"/>
<keyword evidence="2" id="KW-1185">Reference proteome</keyword>
<evidence type="ECO:0000313" key="2">
    <source>
        <dbReference type="Proteomes" id="UP001163835"/>
    </source>
</evidence>
<name>A0ACC1TNW7_9AGAR</name>